<evidence type="ECO:0000313" key="4">
    <source>
        <dbReference type="Proteomes" id="UP000703269"/>
    </source>
</evidence>
<feature type="domain" description="FAD dependent oxidoreductase" evidence="2">
    <location>
        <begin position="5"/>
        <end position="260"/>
    </location>
</feature>
<feature type="region of interest" description="Disordered" evidence="1">
    <location>
        <begin position="279"/>
        <end position="325"/>
    </location>
</feature>
<feature type="domain" description="FAD dependent oxidoreductase" evidence="2">
    <location>
        <begin position="481"/>
        <end position="613"/>
    </location>
</feature>
<dbReference type="InterPro" id="IPR006076">
    <property type="entry name" value="FAD-dep_OxRdtase"/>
</dbReference>
<dbReference type="OrthoDB" id="498204at2759"/>
<evidence type="ECO:0000313" key="3">
    <source>
        <dbReference type="EMBL" id="GJE84234.1"/>
    </source>
</evidence>
<dbReference type="SUPFAM" id="SSF51971">
    <property type="entry name" value="Nucleotide-binding domain"/>
    <property type="match status" value="1"/>
</dbReference>
<dbReference type="InterPro" id="IPR036188">
    <property type="entry name" value="FAD/NAD-bd_sf"/>
</dbReference>
<dbReference type="Gene3D" id="3.50.50.60">
    <property type="entry name" value="FAD/NAD(P)-binding domain"/>
    <property type="match status" value="1"/>
</dbReference>
<dbReference type="GO" id="GO:0005829">
    <property type="term" value="C:cytosol"/>
    <property type="evidence" value="ECO:0007669"/>
    <property type="project" value="GOC"/>
</dbReference>
<dbReference type="EMBL" id="BPQB01000001">
    <property type="protein sequence ID" value="GJE84234.1"/>
    <property type="molecule type" value="Genomic_DNA"/>
</dbReference>
<feature type="region of interest" description="Disordered" evidence="1">
    <location>
        <begin position="29"/>
        <end position="50"/>
    </location>
</feature>
<proteinExistence type="predicted"/>
<feature type="compositionally biased region" description="Basic residues" evidence="1">
    <location>
        <begin position="369"/>
        <end position="380"/>
    </location>
</feature>
<dbReference type="GO" id="GO:0005770">
    <property type="term" value="C:late endosome"/>
    <property type="evidence" value="ECO:0007669"/>
    <property type="project" value="TreeGrafter"/>
</dbReference>
<sequence>MPSTVILGTGIIGLSTAYYLSQLADADADTTPTAGNPQPGASAPHGGARAPKHEIHLVEPSPELFASASGKAAGFLAKDWFAPAVAPLGALSFDLHRALAAEHGGAARWGFAESVSYSLDREDGDDDTSESAPSDAGDDDPADEPPREPRPRHRALNDLDWLMSGSSRATLLGASEAAAAAAHADEADEGPDAPPEVDEEEDYPRWVRAKPSTMQAISDRDTTGQVDPYRLCQFLLQECVARGVKLHHPARATQLVEEPAEAGAAPKTSVRLQFLGPDPESAMAAAGTPNSKSPPSASPHGDAEGSPTDEEGGEHASGDQGRTVDLPCDSLIITAGCWTPRVYRTLFPNAGRIPWVTALAGHSISVKSRKWMRPKTKKSRPPTTTADGAGEERLAARPVDQLRKGDSDNSVDSVSTTGSMTLGRASPTPSFSRTSSTISTPPTSPDSSLASLPARPSGHAPLPDVCHAVFTSDRAGYSPEIFSRLSGDVWLGGLNSAAIPLPALPTLATPDPAAVQTLLNTAEALLGHLAPADPSAAAPKTATARGHAPTLTLLRSALCFRPVTPTGRPVIARMHEADLGDGVKVPGGVFVATGHGPWGISLSLGTGRVVSEMVLGRTPSVDVSVLGKWEAGAP</sequence>
<feature type="region of interest" description="Disordered" evidence="1">
    <location>
        <begin position="369"/>
        <end position="456"/>
    </location>
</feature>
<evidence type="ECO:0000259" key="2">
    <source>
        <dbReference type="Pfam" id="PF01266"/>
    </source>
</evidence>
<dbReference type="Pfam" id="PF01266">
    <property type="entry name" value="DAO"/>
    <property type="match status" value="2"/>
</dbReference>
<feature type="region of interest" description="Disordered" evidence="1">
    <location>
        <begin position="119"/>
        <end position="159"/>
    </location>
</feature>
<dbReference type="GO" id="GO:0042147">
    <property type="term" value="P:retrograde transport, endosome to Golgi"/>
    <property type="evidence" value="ECO:0007669"/>
    <property type="project" value="TreeGrafter"/>
</dbReference>
<dbReference type="Proteomes" id="UP000703269">
    <property type="component" value="Unassembled WGS sequence"/>
</dbReference>
<dbReference type="PANTHER" id="PTHR13847">
    <property type="entry name" value="SARCOSINE DEHYDROGENASE-RELATED"/>
    <property type="match status" value="1"/>
</dbReference>
<evidence type="ECO:0000256" key="1">
    <source>
        <dbReference type="SAM" id="MobiDB-lite"/>
    </source>
</evidence>
<feature type="compositionally biased region" description="Acidic residues" evidence="1">
    <location>
        <begin position="186"/>
        <end position="202"/>
    </location>
</feature>
<name>A0A9P3L779_9APHY</name>
<keyword evidence="4" id="KW-1185">Reference proteome</keyword>
<gene>
    <name evidence="3" type="ORF">PsYK624_003100</name>
</gene>
<comment type="caution">
    <text evidence="3">The sequence shown here is derived from an EMBL/GenBank/DDBJ whole genome shotgun (WGS) entry which is preliminary data.</text>
</comment>
<accession>A0A9P3L779</accession>
<feature type="region of interest" description="Disordered" evidence="1">
    <location>
        <begin position="175"/>
        <end position="203"/>
    </location>
</feature>
<reference evidence="3 4" key="1">
    <citation type="submission" date="2021-08" db="EMBL/GenBank/DDBJ databases">
        <title>Draft Genome Sequence of Phanerochaete sordida strain YK-624.</title>
        <authorList>
            <person name="Mori T."/>
            <person name="Dohra H."/>
            <person name="Suzuki T."/>
            <person name="Kawagishi H."/>
            <person name="Hirai H."/>
        </authorList>
    </citation>
    <scope>NUCLEOTIDE SEQUENCE [LARGE SCALE GENOMIC DNA]</scope>
    <source>
        <strain evidence="3 4">YK-624</strain>
    </source>
</reference>
<feature type="compositionally biased region" description="Low complexity" evidence="1">
    <location>
        <begin position="408"/>
        <end position="456"/>
    </location>
</feature>
<protein>
    <submittedName>
        <fullName evidence="3">FAD-binding oxidoreductase</fullName>
    </submittedName>
</protein>
<feature type="compositionally biased region" description="Basic and acidic residues" evidence="1">
    <location>
        <begin position="390"/>
        <end position="407"/>
    </location>
</feature>
<dbReference type="PANTHER" id="PTHR13847:SF185">
    <property type="entry name" value="FAD DEPENDENT OXIDOREDUCTASE SUPERFAMILY (AFU_ORTHOLOGUE AFUA_3G02360)"/>
    <property type="match status" value="1"/>
</dbReference>
<organism evidence="3 4">
    <name type="scientific">Phanerochaete sordida</name>
    <dbReference type="NCBI Taxonomy" id="48140"/>
    <lineage>
        <taxon>Eukaryota</taxon>
        <taxon>Fungi</taxon>
        <taxon>Dikarya</taxon>
        <taxon>Basidiomycota</taxon>
        <taxon>Agaricomycotina</taxon>
        <taxon>Agaricomycetes</taxon>
        <taxon>Polyporales</taxon>
        <taxon>Phanerochaetaceae</taxon>
        <taxon>Phanerochaete</taxon>
    </lineage>
</organism>
<dbReference type="AlphaFoldDB" id="A0A9P3L779"/>